<dbReference type="Proteomes" id="UP000233551">
    <property type="component" value="Unassembled WGS sequence"/>
</dbReference>
<feature type="region of interest" description="Disordered" evidence="1">
    <location>
        <begin position="22"/>
        <end position="45"/>
    </location>
</feature>
<evidence type="ECO:0000313" key="3">
    <source>
        <dbReference type="Proteomes" id="UP000233551"/>
    </source>
</evidence>
<name>A0A2I0KDC9_PUNGR</name>
<gene>
    <name evidence="2" type="ORF">CRG98_013068</name>
</gene>
<feature type="compositionally biased region" description="Basic and acidic residues" evidence="1">
    <location>
        <begin position="120"/>
        <end position="131"/>
    </location>
</feature>
<dbReference type="EMBL" id="PGOL01000671">
    <property type="protein sequence ID" value="PKI66541.1"/>
    <property type="molecule type" value="Genomic_DNA"/>
</dbReference>
<dbReference type="AlphaFoldDB" id="A0A2I0KDC9"/>
<evidence type="ECO:0000313" key="2">
    <source>
        <dbReference type="EMBL" id="PKI66541.1"/>
    </source>
</evidence>
<feature type="region of interest" description="Disordered" evidence="1">
    <location>
        <begin position="107"/>
        <end position="131"/>
    </location>
</feature>
<accession>A0A2I0KDC9</accession>
<feature type="compositionally biased region" description="Polar residues" evidence="1">
    <location>
        <begin position="25"/>
        <end position="41"/>
    </location>
</feature>
<reference evidence="2 3" key="1">
    <citation type="submission" date="2017-11" db="EMBL/GenBank/DDBJ databases">
        <title>De-novo sequencing of pomegranate (Punica granatum L.) genome.</title>
        <authorList>
            <person name="Akparov Z."/>
            <person name="Amiraslanov A."/>
            <person name="Hajiyeva S."/>
            <person name="Abbasov M."/>
            <person name="Kaur K."/>
            <person name="Hamwieh A."/>
            <person name="Solovyev V."/>
            <person name="Salamov A."/>
            <person name="Braich B."/>
            <person name="Kosarev P."/>
            <person name="Mahmoud A."/>
            <person name="Hajiyev E."/>
            <person name="Babayeva S."/>
            <person name="Izzatullayeva V."/>
            <person name="Mammadov A."/>
            <person name="Mammadov A."/>
            <person name="Sharifova S."/>
            <person name="Ojaghi J."/>
            <person name="Eynullazada K."/>
            <person name="Bayramov B."/>
            <person name="Abdulazimova A."/>
            <person name="Shahmuradov I."/>
        </authorList>
    </citation>
    <scope>NUCLEOTIDE SEQUENCE [LARGE SCALE GENOMIC DNA]</scope>
    <source>
        <strain evidence="3">cv. AG2017</strain>
        <tissue evidence="2">Leaf</tissue>
    </source>
</reference>
<sequence>MVKQLAANVATNMTELIAQLRDQNRASSTYTRPPKNRQTVDPNPAVPPTLVLESEEVSFSVMTHLPAAYPVTDPLPLCSNGCPIATWSLSIGILRCARPVTISHAGSTPSLHRATFNRPSNDERSRSCSHC</sequence>
<evidence type="ECO:0000256" key="1">
    <source>
        <dbReference type="SAM" id="MobiDB-lite"/>
    </source>
</evidence>
<proteinExistence type="predicted"/>
<keyword evidence="3" id="KW-1185">Reference proteome</keyword>
<comment type="caution">
    <text evidence="2">The sequence shown here is derived from an EMBL/GenBank/DDBJ whole genome shotgun (WGS) entry which is preliminary data.</text>
</comment>
<protein>
    <submittedName>
        <fullName evidence="2">Uncharacterized protein</fullName>
    </submittedName>
</protein>
<organism evidence="2 3">
    <name type="scientific">Punica granatum</name>
    <name type="common">Pomegranate</name>
    <dbReference type="NCBI Taxonomy" id="22663"/>
    <lineage>
        <taxon>Eukaryota</taxon>
        <taxon>Viridiplantae</taxon>
        <taxon>Streptophyta</taxon>
        <taxon>Embryophyta</taxon>
        <taxon>Tracheophyta</taxon>
        <taxon>Spermatophyta</taxon>
        <taxon>Magnoliopsida</taxon>
        <taxon>eudicotyledons</taxon>
        <taxon>Gunneridae</taxon>
        <taxon>Pentapetalae</taxon>
        <taxon>rosids</taxon>
        <taxon>malvids</taxon>
        <taxon>Myrtales</taxon>
        <taxon>Lythraceae</taxon>
        <taxon>Punica</taxon>
    </lineage>
</organism>